<dbReference type="OrthoDB" id="726375at2"/>
<dbReference type="InterPro" id="IPR012347">
    <property type="entry name" value="Ferritin-like"/>
</dbReference>
<dbReference type="AlphaFoldDB" id="A0A561SF75"/>
<dbReference type="RefSeq" id="WP_145910447.1">
    <property type="nucleotide sequence ID" value="NZ_BAAAMZ010000001.1"/>
</dbReference>
<evidence type="ECO:0000313" key="3">
    <source>
        <dbReference type="EMBL" id="TWF73468.1"/>
    </source>
</evidence>
<dbReference type="Proteomes" id="UP000317940">
    <property type="component" value="Unassembled WGS sequence"/>
</dbReference>
<gene>
    <name evidence="3" type="ORF">FHX73_1579</name>
</gene>
<accession>A0A561SF75</accession>
<evidence type="ECO:0000259" key="2">
    <source>
        <dbReference type="Pfam" id="PF12902"/>
    </source>
</evidence>
<name>A0A561SF75_9ACTN</name>
<dbReference type="EMBL" id="VIWT01000005">
    <property type="protein sequence ID" value="TWF73468.1"/>
    <property type="molecule type" value="Genomic_DNA"/>
</dbReference>
<keyword evidence="4" id="KW-1185">Reference proteome</keyword>
<feature type="domain" description="Iminophenyl-pyruvate dimer synthase" evidence="2">
    <location>
        <begin position="619"/>
        <end position="854"/>
    </location>
</feature>
<dbReference type="InterPro" id="IPR026820">
    <property type="entry name" value="VioB/RebD_dom"/>
</dbReference>
<reference evidence="3 4" key="1">
    <citation type="submission" date="2019-06" db="EMBL/GenBank/DDBJ databases">
        <title>Sequencing the genomes of 1000 actinobacteria strains.</title>
        <authorList>
            <person name="Klenk H.-P."/>
        </authorList>
    </citation>
    <scope>NUCLEOTIDE SEQUENCE [LARGE SCALE GENOMIC DNA]</scope>
    <source>
        <strain evidence="3 4">DSM 44826</strain>
    </source>
</reference>
<comment type="caution">
    <text evidence="3">The sequence shown here is derived from an EMBL/GenBank/DDBJ whole genome shotgun (WGS) entry which is preliminary data.</text>
</comment>
<proteinExistence type="predicted"/>
<organism evidence="3 4">
    <name type="scientific">Kitasatospora viridis</name>
    <dbReference type="NCBI Taxonomy" id="281105"/>
    <lineage>
        <taxon>Bacteria</taxon>
        <taxon>Bacillati</taxon>
        <taxon>Actinomycetota</taxon>
        <taxon>Actinomycetes</taxon>
        <taxon>Kitasatosporales</taxon>
        <taxon>Streptomycetaceae</taxon>
        <taxon>Kitasatospora</taxon>
    </lineage>
</organism>
<evidence type="ECO:0000256" key="1">
    <source>
        <dbReference type="SAM" id="MobiDB-lite"/>
    </source>
</evidence>
<dbReference type="Gene3D" id="1.20.1260.10">
    <property type="match status" value="1"/>
</dbReference>
<feature type="region of interest" description="Disordered" evidence="1">
    <location>
        <begin position="418"/>
        <end position="441"/>
    </location>
</feature>
<protein>
    <submittedName>
        <fullName evidence="3">Ferritin-like protein</fullName>
    </submittedName>
</protein>
<dbReference type="Pfam" id="PF12902">
    <property type="entry name" value="Ferritin-like"/>
    <property type="match status" value="1"/>
</dbReference>
<evidence type="ECO:0000313" key="4">
    <source>
        <dbReference type="Proteomes" id="UP000317940"/>
    </source>
</evidence>
<sequence length="1030" mass="111443">MSVFDLPRLHFAGTATGKLPTGPRCGLVDFTTHTVRPQVADFPGHLRELGPRYHADGRLDPDGPFSVASGWNFGGNGHFWIDAQVSTVELAAGEPSADDPVVGSAVDLWGHYNAYLRTTVNRARVFDVDPGGPESMTVQVGRFAFGRRGRSHQGGYAASGEVRGVQPPRWVDFRRIREVGEHPLAEQFRYCAVHQFAVAREDGLSWLPAAEASPAVRALRAAAERADGLVVQFALDAMATPPAPDAPNHWRVRGTVAPWHAAELRSHPAGRLLAPDPATDLTPHHLTVRLADGTAQFNLISAIPLAERADLVPVDFGDLELRTASGELIARLPGDKYRDDRTAGLVTVPTEPDGAAAADREPLRLVGAGFALTERELLVQTDEALLLLHHRDTARERDHAVELPIRAYWRGAPAGPRTVRIGHRPNPRSCEHPDPLGLRAPGSGDWAPQCEVRLDHRGHARVAVRGEHPGGCLLLLGPDDTIAARVLPDDWHLDEVPDVEVDFALLHREVFAFYEQLSTFMTAEVFSLADECKVAAYAELIWQMCDPRNRHLTYAMPPGRDLSEPKSRLLLAYLRNVQRRRLPAPVPAVAPVQAAVGVGAGAGVAADPIRTRGRLWAALKQAAALELTVMLQYLYAAFSLPGHAAGRELVRRGRWTERQLALACGGGGADTEDGIRGALFAVAREEMIHFLLVNNIITAMGEPFHLPVIDFATIGAELPVPLDFALEGLHIGSVQRFVAVERPEPPVAAGPVGGGPGAAGPSGWGSISVLYAAIRDGLERVPELFLVEPGRGGGEHHLFLRESVNSAHPDYQLEVDDLAGALVAVDLITEQGEGRGSAAAGPEVSHFQTFCRISETLSTERVKGPAGLLLPWEPAHPVLRNPTLDGADGAKARVTDPAAREVLQLFNRSYLLMTQLMVQQFGEAPDGSLRRSKLMNAAIDVMAGLLRPLAERLVTMPSGRPGRTAGPSFELETVPGFVARPDVARRSLALRFEHLAAAARRCEAAPPQVAELMSFYAGYFRRQAESFHGR</sequence>